<organism evidence="1 2">
    <name type="scientific">Leptospira interrogans serovar Manilae</name>
    <dbReference type="NCBI Taxonomy" id="214675"/>
    <lineage>
        <taxon>Bacteria</taxon>
        <taxon>Pseudomonadati</taxon>
        <taxon>Spirochaetota</taxon>
        <taxon>Spirochaetia</taxon>
        <taxon>Leptospirales</taxon>
        <taxon>Leptospiraceae</taxon>
        <taxon>Leptospira</taxon>
    </lineage>
</organism>
<dbReference type="Proteomes" id="UP000234460">
    <property type="component" value="Chromosome LMANV2"/>
</dbReference>
<evidence type="ECO:0000313" key="1">
    <source>
        <dbReference type="EMBL" id="SOR62980.1"/>
    </source>
</evidence>
<dbReference type="AlphaFoldDB" id="A0AAQ1SPV2"/>
<gene>
    <name evidence="1" type="ORF">LMANV2_60001</name>
</gene>
<protein>
    <submittedName>
        <fullName evidence="1">Uncharacterized protein</fullName>
    </submittedName>
</protein>
<accession>A0AAQ1SPV2</accession>
<comment type="caution">
    <text evidence="1">The sequence shown here is derived from an EMBL/GenBank/DDBJ whole genome shotgun (WGS) entry which is preliminary data.</text>
</comment>
<proteinExistence type="predicted"/>
<name>A0AAQ1SPV2_LEPIR</name>
<sequence length="48" mass="5735">MIIFYPISIFSKDDIEQRGDKSSECILFVHGFLRSSFLLLVRKERMMH</sequence>
<reference evidence="1 2" key="1">
    <citation type="submission" date="2017-11" db="EMBL/GenBank/DDBJ databases">
        <authorList>
            <person name="Lechat P."/>
        </authorList>
    </citation>
    <scope>NUCLEOTIDE SEQUENCE [LARGE SCALE GENOMIC DNA]</scope>
    <source>
        <strain evidence="1">L495</strain>
    </source>
</reference>
<evidence type="ECO:0000313" key="2">
    <source>
        <dbReference type="Proteomes" id="UP000234460"/>
    </source>
</evidence>
<dbReference type="EMBL" id="OEJX01000056">
    <property type="protein sequence ID" value="SOR62980.1"/>
    <property type="molecule type" value="Genomic_DNA"/>
</dbReference>